<dbReference type="Gene3D" id="2.60.120.230">
    <property type="match status" value="1"/>
</dbReference>
<accession>A0A0K1E6K5</accession>
<reference evidence="2 3" key="1">
    <citation type="submission" date="2015-07" db="EMBL/GenBank/DDBJ databases">
        <title>Genome analysis of myxobacterium Chondromyces crocatus Cm c5 reveals a high potential for natural compound synthesis and the genetic basis for the loss of fruiting body formation.</title>
        <authorList>
            <person name="Zaburannyi N."/>
            <person name="Bunk B."/>
            <person name="Maier J."/>
            <person name="Overmann J."/>
            <person name="Mueller R."/>
        </authorList>
    </citation>
    <scope>NUCLEOTIDE SEQUENCE [LARGE SCALE GENOMIC DNA]</scope>
    <source>
        <strain evidence="2 3">Cm c5</strain>
    </source>
</reference>
<evidence type="ECO:0000313" key="3">
    <source>
        <dbReference type="Proteomes" id="UP000067626"/>
    </source>
</evidence>
<dbReference type="EMBL" id="CP012159">
    <property type="protein sequence ID" value="AKT36188.1"/>
    <property type="molecule type" value="Genomic_DNA"/>
</dbReference>
<evidence type="ECO:0008006" key="4">
    <source>
        <dbReference type="Google" id="ProtNLM"/>
    </source>
</evidence>
<name>A0A0K1E6K5_CHOCO</name>
<keyword evidence="3" id="KW-1185">Reference proteome</keyword>
<feature type="compositionally biased region" description="Low complexity" evidence="1">
    <location>
        <begin position="37"/>
        <end position="46"/>
    </location>
</feature>
<feature type="region of interest" description="Disordered" evidence="1">
    <location>
        <begin position="37"/>
        <end position="73"/>
    </location>
</feature>
<dbReference type="Proteomes" id="UP000067626">
    <property type="component" value="Chromosome"/>
</dbReference>
<dbReference type="InterPro" id="IPR014784">
    <property type="entry name" value="Cu2_ascorb_mOase-like_C"/>
</dbReference>
<feature type="compositionally biased region" description="Gly residues" evidence="1">
    <location>
        <begin position="47"/>
        <end position="72"/>
    </location>
</feature>
<evidence type="ECO:0000256" key="1">
    <source>
        <dbReference type="SAM" id="MobiDB-lite"/>
    </source>
</evidence>
<organism evidence="2 3">
    <name type="scientific">Chondromyces crocatus</name>
    <dbReference type="NCBI Taxonomy" id="52"/>
    <lineage>
        <taxon>Bacteria</taxon>
        <taxon>Pseudomonadati</taxon>
        <taxon>Myxococcota</taxon>
        <taxon>Polyangia</taxon>
        <taxon>Polyangiales</taxon>
        <taxon>Polyangiaceae</taxon>
        <taxon>Chondromyces</taxon>
    </lineage>
</organism>
<dbReference type="PROSITE" id="PS51257">
    <property type="entry name" value="PROKAR_LIPOPROTEIN"/>
    <property type="match status" value="1"/>
</dbReference>
<dbReference type="GO" id="GO:0016715">
    <property type="term" value="F:oxidoreductase activity, acting on paired donors, with incorporation or reduction of molecular oxygen, reduced ascorbate as one donor, and incorporation of one atom of oxygen"/>
    <property type="evidence" value="ECO:0007669"/>
    <property type="project" value="InterPro"/>
</dbReference>
<evidence type="ECO:0000313" key="2">
    <source>
        <dbReference type="EMBL" id="AKT36188.1"/>
    </source>
</evidence>
<dbReference type="KEGG" id="ccro:CMC5_003020"/>
<dbReference type="AlphaFoldDB" id="A0A0K1E6K5"/>
<proteinExistence type="predicted"/>
<gene>
    <name evidence="2" type="ORF">CMC5_003020</name>
</gene>
<sequence length="344" mass="35757">MTYRSGSRRILGPVASRHVQWLCAALLLGVAACGASKEEPGATGEPTGTGAGGGSGGAGGQGAGGGNEGGGAACVPQLEGDTLRLAVGDTIAPGEERTLCLRWTTPEPLDISGFVGTLGAVGHHALLLSQSPTAPDGVAPCSEAEIMDAQQNGVFQMLAGVSYESDGVSYDFPSVPVQVGLHVPAGTQLIFDAHFLNTGASDQAGCATLDLRRGKPVVARLAFRTVLPPEQYGLVVPAHGSTDVSYEQVAGERFRVVAASSHMHEGGTHFRMSVKETDQTLYETTAWAEPQPTIFSAQKIVIEPEQTLKLDCSFQNPLSTDMRFPEQMCVGGMYTLPCTLPGAC</sequence>
<protein>
    <recommendedName>
        <fullName evidence="4">Copper type II ascorbate-dependent monooxygenase C-terminal domain-containing protein</fullName>
    </recommendedName>
</protein>